<gene>
    <name evidence="3" type="ORF">TeGR_g3749</name>
</gene>
<dbReference type="Gene3D" id="1.25.40.10">
    <property type="entry name" value="Tetratricopeptide repeat domain"/>
    <property type="match status" value="1"/>
</dbReference>
<evidence type="ECO:0000256" key="1">
    <source>
        <dbReference type="ARBA" id="ARBA00022737"/>
    </source>
</evidence>
<dbReference type="InterPro" id="IPR011990">
    <property type="entry name" value="TPR-like_helical_dom_sf"/>
</dbReference>
<dbReference type="PANTHER" id="PTHR47447">
    <property type="entry name" value="OS03G0856100 PROTEIN"/>
    <property type="match status" value="1"/>
</dbReference>
<feature type="region of interest" description="Disordered" evidence="2">
    <location>
        <begin position="186"/>
        <end position="221"/>
    </location>
</feature>
<dbReference type="NCBIfam" id="TIGR00756">
    <property type="entry name" value="PPR"/>
    <property type="match status" value="1"/>
</dbReference>
<accession>A0ABQ6M662</accession>
<sequence>MGSGTRARSRFLRLKLSPAQSLQPLPSLLRQSQLLLDLLRAKSRGGAPKPRPVGKAKFHEYLAKLVSLSLLRLSTPPGARSPCGRYTMPASAPPRAPLPPGLTPGALKAGGVEPEELLEPGGALPAAQLGLFGAACLESYVREHDRLRRLGGGREREEVGGRMEAAGMKRAGEFWEGAPRGEAAELPRAVGSRPRGGGEAALPAHSRASERDPRSGALRPDPEADLCPYLAPYNQLLSLACATGDEELSLSVISVLTFPPFRSPSPSVPLSNPARLQADFSSYLLALRCLCGSGEIGAALELLAHAERHAPDVYAETPAQDRGGALGPGELYLPVLEELERRGALFKKRSPDPDWAALPAAKAEAAEKLGRGERLDVDANPPVALAALLQHMASERGVPLTRNTVRAYVSSLAGLRLVGDLTRLLHEHPFDEIEGVVHKDEIGMCLGILACYRESVAAGAGEVTWDMCMSVRELLRSPRLALDFGETEKHEADHELMLISDGLRSVGETREFFDSIEAKDTKAINALLRALERDGTDASVEDAARVVDSLFAGAFPGCLPDKATLEVAIRMFATPSHWKRAASMLEYGRAARGLGVRCTTALCNSVLAACEAGAEGGGKDENIISNRPQNVAVRLLEDMKKAGGGELGPNVNSYMHVIGALVKAGEYEEALDFRGEMIEQLGAEWEWDVKRDVDRGLVRAMEGDERWEDEVEKIVRDNPSAFE</sequence>
<name>A0ABQ6M662_9STRA</name>
<keyword evidence="4" id="KW-1185">Reference proteome</keyword>
<organism evidence="3 4">
    <name type="scientific">Tetraparma gracilis</name>
    <dbReference type="NCBI Taxonomy" id="2962635"/>
    <lineage>
        <taxon>Eukaryota</taxon>
        <taxon>Sar</taxon>
        <taxon>Stramenopiles</taxon>
        <taxon>Ochrophyta</taxon>
        <taxon>Bolidophyceae</taxon>
        <taxon>Parmales</taxon>
        <taxon>Triparmaceae</taxon>
        <taxon>Tetraparma</taxon>
    </lineage>
</organism>
<evidence type="ECO:0000313" key="3">
    <source>
        <dbReference type="EMBL" id="GMI20303.1"/>
    </source>
</evidence>
<keyword evidence="1" id="KW-0677">Repeat</keyword>
<evidence type="ECO:0000256" key="2">
    <source>
        <dbReference type="SAM" id="MobiDB-lite"/>
    </source>
</evidence>
<dbReference type="Pfam" id="PF01535">
    <property type="entry name" value="PPR"/>
    <property type="match status" value="1"/>
</dbReference>
<comment type="caution">
    <text evidence="3">The sequence shown here is derived from an EMBL/GenBank/DDBJ whole genome shotgun (WGS) entry which is preliminary data.</text>
</comment>
<dbReference type="EMBL" id="BRYB01002480">
    <property type="protein sequence ID" value="GMI20303.1"/>
    <property type="molecule type" value="Genomic_DNA"/>
</dbReference>
<dbReference type="Proteomes" id="UP001165060">
    <property type="component" value="Unassembled WGS sequence"/>
</dbReference>
<protein>
    <recommendedName>
        <fullName evidence="5">Pentatricopeptide repeat-containing protein</fullName>
    </recommendedName>
</protein>
<evidence type="ECO:0000313" key="4">
    <source>
        <dbReference type="Proteomes" id="UP001165060"/>
    </source>
</evidence>
<reference evidence="3 4" key="1">
    <citation type="journal article" date="2023" name="Commun. Biol.">
        <title>Genome analysis of Parmales, the sister group of diatoms, reveals the evolutionary specialization of diatoms from phago-mixotrophs to photoautotrophs.</title>
        <authorList>
            <person name="Ban H."/>
            <person name="Sato S."/>
            <person name="Yoshikawa S."/>
            <person name="Yamada K."/>
            <person name="Nakamura Y."/>
            <person name="Ichinomiya M."/>
            <person name="Sato N."/>
            <person name="Blanc-Mathieu R."/>
            <person name="Endo H."/>
            <person name="Kuwata A."/>
            <person name="Ogata H."/>
        </authorList>
    </citation>
    <scope>NUCLEOTIDE SEQUENCE [LARGE SCALE GENOMIC DNA]</scope>
</reference>
<proteinExistence type="predicted"/>
<dbReference type="PANTHER" id="PTHR47447:SF17">
    <property type="entry name" value="OS12G0638900 PROTEIN"/>
    <property type="match status" value="1"/>
</dbReference>
<evidence type="ECO:0008006" key="5">
    <source>
        <dbReference type="Google" id="ProtNLM"/>
    </source>
</evidence>
<dbReference type="InterPro" id="IPR002885">
    <property type="entry name" value="PPR_rpt"/>
</dbReference>